<evidence type="ECO:0000313" key="2">
    <source>
        <dbReference type="Proteomes" id="UP000184028"/>
    </source>
</evidence>
<dbReference type="RefSeq" id="WP_068843583.1">
    <property type="nucleotide sequence ID" value="NZ_FRBT01000001.1"/>
</dbReference>
<keyword evidence="2" id="KW-1185">Reference proteome</keyword>
<dbReference type="STRING" id="946677.SAMN05444484_101280"/>
<dbReference type="EMBL" id="FRBT01000001">
    <property type="protein sequence ID" value="SHL09280.1"/>
    <property type="molecule type" value="Genomic_DNA"/>
</dbReference>
<reference evidence="2" key="1">
    <citation type="submission" date="2016-11" db="EMBL/GenBank/DDBJ databases">
        <authorList>
            <person name="Varghese N."/>
            <person name="Submissions S."/>
        </authorList>
    </citation>
    <scope>NUCLEOTIDE SEQUENCE [LARGE SCALE GENOMIC DNA]</scope>
    <source>
        <strain evidence="2">DSM 24724</strain>
    </source>
</reference>
<gene>
    <name evidence="1" type="ORF">SAMN05444484_101280</name>
</gene>
<dbReference type="PROSITE" id="PS51257">
    <property type="entry name" value="PROKAR_LIPOPROTEIN"/>
    <property type="match status" value="1"/>
</dbReference>
<proteinExistence type="predicted"/>
<sequence>MKKRILLVVAIVALQACSGTRNVNDKWIGESKKNLIKSWGSPVRIIKNNDEEEILVYAEQVYKNTDNNNKDAGMAGSSYWNYTYVYTNKEGKIYSCKTDRQQRTPQEIVVK</sequence>
<dbReference type="AlphaFoldDB" id="A0A1M6XTD2"/>
<protein>
    <submittedName>
        <fullName evidence="1">Uncharacterized protein</fullName>
    </submittedName>
</protein>
<evidence type="ECO:0000313" key="1">
    <source>
        <dbReference type="EMBL" id="SHL09280.1"/>
    </source>
</evidence>
<name>A0A1M6XTD2_9FLAO</name>
<dbReference type="OrthoDB" id="1375362at2"/>
<accession>A0A1M6XTD2</accession>
<organism evidence="1 2">
    <name type="scientific">Flavobacterium chilense</name>
    <dbReference type="NCBI Taxonomy" id="946677"/>
    <lineage>
        <taxon>Bacteria</taxon>
        <taxon>Pseudomonadati</taxon>
        <taxon>Bacteroidota</taxon>
        <taxon>Flavobacteriia</taxon>
        <taxon>Flavobacteriales</taxon>
        <taxon>Flavobacteriaceae</taxon>
        <taxon>Flavobacterium</taxon>
    </lineage>
</organism>
<dbReference type="Proteomes" id="UP000184028">
    <property type="component" value="Unassembled WGS sequence"/>
</dbReference>